<dbReference type="AlphaFoldDB" id="A0AAP9RFW8"/>
<dbReference type="GeneID" id="92945012"/>
<dbReference type="EMBL" id="CP040626">
    <property type="protein sequence ID" value="QMW91772.1"/>
    <property type="molecule type" value="Genomic_DNA"/>
</dbReference>
<sequence length="183" mass="20420">MSLGGFAEKTFEVNSNKIYTFDDYSNSFGISVEEQEVENDRPSNYIKGLDLEKPSFTIDLRQSSSVDVETELKEWKEICYSKTPHMLFIGNTPVSDNKYILEKGDISDSLIINSGKMIKCKLKLTFREHVRYGAKKEEGTSSKTKKSSSSSKKKKSSSSSSDNTMSSDDEAKVSALESQIFGG</sequence>
<evidence type="ECO:0000313" key="3">
    <source>
        <dbReference type="Proteomes" id="UP000515243"/>
    </source>
</evidence>
<reference evidence="2 3" key="1">
    <citation type="submission" date="2019-05" db="EMBL/GenBank/DDBJ databases">
        <authorList>
            <person name="Schori C."/>
            <person name="Ahrens C."/>
        </authorList>
    </citation>
    <scope>NUCLEOTIDE SEQUENCE [LARGE SCALE GENOMIC DNA]</scope>
    <source>
        <strain evidence="2 3">DSM 10702</strain>
    </source>
</reference>
<organism evidence="2 3">
    <name type="scientific">Clostridium butyricum</name>
    <dbReference type="NCBI Taxonomy" id="1492"/>
    <lineage>
        <taxon>Bacteria</taxon>
        <taxon>Bacillati</taxon>
        <taxon>Bacillota</taxon>
        <taxon>Clostridia</taxon>
        <taxon>Eubacteriales</taxon>
        <taxon>Clostridiaceae</taxon>
        <taxon>Clostridium</taxon>
    </lineage>
</organism>
<protein>
    <submittedName>
        <fullName evidence="2">Uncharacterized protein</fullName>
    </submittedName>
</protein>
<dbReference type="Proteomes" id="UP000515243">
    <property type="component" value="Chromosome 1"/>
</dbReference>
<accession>A0AAP9RFW8</accession>
<dbReference type="RefSeq" id="WP_035762721.1">
    <property type="nucleotide sequence ID" value="NZ_AP019716.1"/>
</dbReference>
<dbReference type="Pfam" id="PF06995">
    <property type="entry name" value="Phage_P2_GpU"/>
    <property type="match status" value="1"/>
</dbReference>
<proteinExistence type="predicted"/>
<evidence type="ECO:0000313" key="2">
    <source>
        <dbReference type="EMBL" id="QMW91772.1"/>
    </source>
</evidence>
<feature type="compositionally biased region" description="Basic residues" evidence="1">
    <location>
        <begin position="143"/>
        <end position="156"/>
    </location>
</feature>
<feature type="region of interest" description="Disordered" evidence="1">
    <location>
        <begin position="135"/>
        <end position="183"/>
    </location>
</feature>
<dbReference type="InterPro" id="IPR009734">
    <property type="entry name" value="Myoviridae_GpU"/>
</dbReference>
<name>A0AAP9RFW8_CLOBU</name>
<evidence type="ECO:0000256" key="1">
    <source>
        <dbReference type="SAM" id="MobiDB-lite"/>
    </source>
</evidence>
<gene>
    <name evidence="2" type="ORF">FF104_12575</name>
</gene>